<dbReference type="GO" id="GO:0051087">
    <property type="term" value="F:protein-folding chaperone binding"/>
    <property type="evidence" value="ECO:0007669"/>
    <property type="project" value="TreeGrafter"/>
</dbReference>
<organism evidence="6 7">
    <name type="scientific">Glossina brevipalpis</name>
    <dbReference type="NCBI Taxonomy" id="37001"/>
    <lineage>
        <taxon>Eukaryota</taxon>
        <taxon>Metazoa</taxon>
        <taxon>Ecdysozoa</taxon>
        <taxon>Arthropoda</taxon>
        <taxon>Hexapoda</taxon>
        <taxon>Insecta</taxon>
        <taxon>Pterygota</taxon>
        <taxon>Neoptera</taxon>
        <taxon>Endopterygota</taxon>
        <taxon>Diptera</taxon>
        <taxon>Brachycera</taxon>
        <taxon>Muscomorpha</taxon>
        <taxon>Hippoboscoidea</taxon>
        <taxon>Glossinidae</taxon>
        <taxon>Glossina</taxon>
    </lineage>
</organism>
<keyword evidence="7" id="KW-1185">Reference proteome</keyword>
<dbReference type="VEuPathDB" id="VectorBase:GBRI035489"/>
<dbReference type="EnsemblMetazoa" id="GBRI035489-RA">
    <property type="protein sequence ID" value="GBRI035489-PA"/>
    <property type="gene ID" value="GBRI035489"/>
</dbReference>
<proteinExistence type="predicted"/>
<evidence type="ECO:0000256" key="4">
    <source>
        <dbReference type="PROSITE-ProRule" id="PRU00834"/>
    </source>
</evidence>
<evidence type="ECO:0000256" key="2">
    <source>
        <dbReference type="ARBA" id="ARBA00022771"/>
    </source>
</evidence>
<evidence type="ECO:0000256" key="3">
    <source>
        <dbReference type="ARBA" id="ARBA00022833"/>
    </source>
</evidence>
<sequence length="201" mass="22232">MNALRNIFSGRALNLVRQNGQNALINITQPVDNASISANSLSNGTNALIPNRPTEPLVIPKSIVEATKFTGKNLLNKSNSTGSISPATLKLYSRIQRKVDITYICKLCNTRNTKQVNEAAYKNGVVILQCDGCSINHLIIDNLGWFINNKNKSFEEILAQNSNRIKIIKVNQDGMLPSIFKELIELTLLPANAELEIMIKI</sequence>
<dbReference type="Proteomes" id="UP000091820">
    <property type="component" value="Unassembled WGS sequence"/>
</dbReference>
<dbReference type="Pfam" id="PF05180">
    <property type="entry name" value="zf-DNL"/>
    <property type="match status" value="1"/>
</dbReference>
<protein>
    <recommendedName>
        <fullName evidence="5">DNL-type domain-containing protein</fullName>
    </recommendedName>
</protein>
<keyword evidence="3" id="KW-0862">Zinc</keyword>
<evidence type="ECO:0000313" key="7">
    <source>
        <dbReference type="Proteomes" id="UP000091820"/>
    </source>
</evidence>
<feature type="domain" description="DNL-type" evidence="5">
    <location>
        <begin position="94"/>
        <end position="193"/>
    </location>
</feature>
<evidence type="ECO:0000313" key="6">
    <source>
        <dbReference type="EnsemblMetazoa" id="GBRI035489-PA"/>
    </source>
</evidence>
<keyword evidence="2 4" id="KW-0863">Zinc-finger</keyword>
<dbReference type="AlphaFoldDB" id="A0A1A9WX02"/>
<reference evidence="7" key="1">
    <citation type="submission" date="2014-03" db="EMBL/GenBank/DDBJ databases">
        <authorList>
            <person name="Aksoy S."/>
            <person name="Warren W."/>
            <person name="Wilson R.K."/>
        </authorList>
    </citation>
    <scope>NUCLEOTIDE SEQUENCE [LARGE SCALE GENOMIC DNA]</scope>
    <source>
        <strain evidence="7">IAEA</strain>
    </source>
</reference>
<dbReference type="GO" id="GO:0006457">
    <property type="term" value="P:protein folding"/>
    <property type="evidence" value="ECO:0007669"/>
    <property type="project" value="TreeGrafter"/>
</dbReference>
<dbReference type="PROSITE" id="PS51501">
    <property type="entry name" value="ZF_DNL"/>
    <property type="match status" value="1"/>
</dbReference>
<dbReference type="GO" id="GO:0008270">
    <property type="term" value="F:zinc ion binding"/>
    <property type="evidence" value="ECO:0007669"/>
    <property type="project" value="UniProtKB-KW"/>
</dbReference>
<dbReference type="PANTHER" id="PTHR20922">
    <property type="entry name" value="DNL-TYPE ZINC FINGER PROTEIN"/>
    <property type="match status" value="1"/>
</dbReference>
<name>A0A1A9WX02_9MUSC</name>
<dbReference type="GO" id="GO:0050821">
    <property type="term" value="P:protein stabilization"/>
    <property type="evidence" value="ECO:0007669"/>
    <property type="project" value="TreeGrafter"/>
</dbReference>
<dbReference type="InterPro" id="IPR024158">
    <property type="entry name" value="Mt_import_TIM15"/>
</dbReference>
<accession>A0A1A9WX02</accession>
<dbReference type="InterPro" id="IPR007853">
    <property type="entry name" value="Znf_DNL-typ"/>
</dbReference>
<dbReference type="PANTHER" id="PTHR20922:SF13">
    <property type="entry name" value="DNL-TYPE ZINC FINGER PROTEIN"/>
    <property type="match status" value="1"/>
</dbReference>
<evidence type="ECO:0000259" key="5">
    <source>
        <dbReference type="PROSITE" id="PS51501"/>
    </source>
</evidence>
<dbReference type="GO" id="GO:0005739">
    <property type="term" value="C:mitochondrion"/>
    <property type="evidence" value="ECO:0007669"/>
    <property type="project" value="TreeGrafter"/>
</dbReference>
<keyword evidence="1" id="KW-0479">Metal-binding</keyword>
<evidence type="ECO:0000256" key="1">
    <source>
        <dbReference type="ARBA" id="ARBA00022723"/>
    </source>
</evidence>
<dbReference type="STRING" id="37001.A0A1A9WX02"/>
<reference evidence="6" key="2">
    <citation type="submission" date="2020-05" db="UniProtKB">
        <authorList>
            <consortium name="EnsemblMetazoa"/>
        </authorList>
    </citation>
    <scope>IDENTIFICATION</scope>
    <source>
        <strain evidence="6">IAEA</strain>
    </source>
</reference>
<dbReference type="GO" id="GO:0030150">
    <property type="term" value="P:protein import into mitochondrial matrix"/>
    <property type="evidence" value="ECO:0007669"/>
    <property type="project" value="TreeGrafter"/>
</dbReference>